<dbReference type="InterPro" id="IPR035999">
    <property type="entry name" value="Sec7_dom_sf"/>
</dbReference>
<feature type="compositionally biased region" description="Basic and acidic residues" evidence="1">
    <location>
        <begin position="1272"/>
        <end position="1281"/>
    </location>
</feature>
<keyword evidence="4" id="KW-1185">Reference proteome</keyword>
<dbReference type="GO" id="GO:0005085">
    <property type="term" value="F:guanyl-nucleotide exchange factor activity"/>
    <property type="evidence" value="ECO:0007669"/>
    <property type="project" value="InterPro"/>
</dbReference>
<dbReference type="InterPro" id="IPR000904">
    <property type="entry name" value="Sec7_dom"/>
</dbReference>
<dbReference type="Pfam" id="PF12783">
    <property type="entry name" value="Sec7-like_HUS"/>
    <property type="match status" value="1"/>
</dbReference>
<feature type="compositionally biased region" description="Basic and acidic residues" evidence="1">
    <location>
        <begin position="449"/>
        <end position="474"/>
    </location>
</feature>
<dbReference type="InterPro" id="IPR016024">
    <property type="entry name" value="ARM-type_fold"/>
</dbReference>
<dbReference type="SUPFAM" id="SSF48425">
    <property type="entry name" value="Sec7 domain"/>
    <property type="match status" value="1"/>
</dbReference>
<feature type="region of interest" description="Disordered" evidence="1">
    <location>
        <begin position="449"/>
        <end position="485"/>
    </location>
</feature>
<dbReference type="GO" id="GO:0005794">
    <property type="term" value="C:Golgi apparatus"/>
    <property type="evidence" value="ECO:0007669"/>
    <property type="project" value="UniProtKB-ARBA"/>
</dbReference>
<organism evidence="3 4">
    <name type="scientific">Cerrena zonata</name>
    <dbReference type="NCBI Taxonomy" id="2478898"/>
    <lineage>
        <taxon>Eukaryota</taxon>
        <taxon>Fungi</taxon>
        <taxon>Dikarya</taxon>
        <taxon>Basidiomycota</taxon>
        <taxon>Agaricomycotina</taxon>
        <taxon>Agaricomycetes</taxon>
        <taxon>Polyporales</taxon>
        <taxon>Cerrenaceae</taxon>
        <taxon>Cerrena</taxon>
    </lineage>
</organism>
<dbReference type="PANTHER" id="PTHR10663">
    <property type="entry name" value="GUANYL-NUCLEOTIDE EXCHANGE FACTOR"/>
    <property type="match status" value="1"/>
</dbReference>
<dbReference type="Pfam" id="PF01369">
    <property type="entry name" value="Sec7"/>
    <property type="match status" value="1"/>
</dbReference>
<dbReference type="Pfam" id="PF23325">
    <property type="entry name" value="TPR_28"/>
    <property type="match status" value="1"/>
</dbReference>
<dbReference type="InterPro" id="IPR032691">
    <property type="entry name" value="Mon2/Sec7/BIG1-like_HUS"/>
</dbReference>
<evidence type="ECO:0000259" key="2">
    <source>
        <dbReference type="PROSITE" id="PS50190"/>
    </source>
</evidence>
<dbReference type="Gene3D" id="1.10.1000.11">
    <property type="entry name" value="Arf Nucleotide-binding Site Opener,domain 2"/>
    <property type="match status" value="1"/>
</dbReference>
<dbReference type="InterPro" id="IPR023394">
    <property type="entry name" value="Sec7_C_sf"/>
</dbReference>
<dbReference type="CDD" id="cd00171">
    <property type="entry name" value="Sec7"/>
    <property type="match status" value="1"/>
</dbReference>
<dbReference type="EMBL" id="JASBNA010000043">
    <property type="protein sequence ID" value="KAK7681123.1"/>
    <property type="molecule type" value="Genomic_DNA"/>
</dbReference>
<gene>
    <name evidence="3" type="ORF">QCA50_015738</name>
</gene>
<dbReference type="GO" id="GO:0016192">
    <property type="term" value="P:vesicle-mediated transport"/>
    <property type="evidence" value="ECO:0007669"/>
    <property type="project" value="UniProtKB-ARBA"/>
</dbReference>
<feature type="domain" description="SEC7" evidence="2">
    <location>
        <begin position="325"/>
        <end position="548"/>
    </location>
</feature>
<dbReference type="Proteomes" id="UP001385951">
    <property type="component" value="Unassembled WGS sequence"/>
</dbReference>
<dbReference type="Gene3D" id="1.10.220.20">
    <property type="match status" value="1"/>
</dbReference>
<accession>A0AAW0FUB6</accession>
<feature type="region of interest" description="Disordered" evidence="1">
    <location>
        <begin position="1256"/>
        <end position="1290"/>
    </location>
</feature>
<sequence length="1290" mass="145593">MAMVSITIRIFSKIKELEPESEGLDDLQTNFTETKLPEDIIGGTDASNKTPAVGTPKQLLSEVNVNESNKIDEKKEIQKPNAEETFDHEDPFDIVCINEFAGILISMISPSNQYQHMESTRVFALSLINTALEVSGAEIPRHPSLMTLVSDPISKHVLQIITTTDSPALLQAALQLFSTTAIVLGRHLKSQIELTFTLLIRSILPDTKADKKNNTTLRGNETSVSNRISASKEMLIESLSLLWTRSPIFFTNLFIDYDCDFDRSDLAITALDFLCKLSLPESALYTTDNVPPICLEGVLSFIGGINDRIKLLSAQKDSADIDTHLLIMDKNQKTSFVKSTEIMNKNPKEGIKELAKRGFITDEKDVKELAKFFFTKSVRLNKKILGEFLTKQSNAELLKEFINLFEFSDLRVDEALRILLKAFRLPGESQQIERVVELFAERYVNCQHPAEESGKAPQKKEDVTNEDEKAKEEEEKAEEEELEPVRPDADAVFILSYSVIMLNTDLHNPQVKSHMTLDSYKKNLRGIYYGKDFPTWYLSKIYYSIRDREIIMPEEHHGTDKWFDDAWHNLISSQASVIGSELNSDHSQKQFGIGHICQFDKVLFESIVDRLIDTLISVFKEATDDHVITRLMSSIDKCANICIYYNLSSSVDKLIGLLADLTSLTNATDGPIISDDGPRDEIPITQIKIENKEDAITVSEMAVWFGRDFKAQLSTVVLFRLIKKTDCKVTDSWDKVLKIILNLFENCLINPNLFSDFQKKVKLNPLPKVKPRYIINRSKAMKDSGILSTFSSFLKGYSDEPPEPSDQEVESTLSAIDCVRSVNVPSIFENISRGSPTDLKLFLQKLLKSLPEYSDKSKRYFETETLFIYEVAVCFCLLLKDFETTSLVANSIASALNVSDISKKTMLRLSAYLFITLRHGEETKNDVAQKVLKSLVSQDKELSSKHGAQLVQPLISLVDDDSPYCKVLLNNDDYWKLMRTFGSNPTHAHEILPFVDGIIKSSPNDITPTNYMLILGLLDEVSSLGAIGSQWEQESEQLAGSGQKVPESADNVYFKDLVEISKKSIGLTSELASVVTRKDFEGKELSYSLVQALAHQCFNPCREIRSFAIKTLQATVLSTEISDEFTAFGIFEFGLFPLLTELSKHDVLQTDIKGFMSTQFEALSLISRVFLNYHTKFVEHQTDRAWLTILDNFIIFNDLGEKYNKSNNLIKESGIELVKNMVLVLQNGKILTEENNDLWSSSWERIDKLYPSLKNEIASSNDKGPVEDDATESDKGEKEQPVEPEETEVD</sequence>
<dbReference type="PANTHER" id="PTHR10663:SF388">
    <property type="entry name" value="GOLGI-SPECIFIC BREFELDIN A-RESISTANCE GUANINE NUCLEOTIDE EXCHANGE FACTOR 1"/>
    <property type="match status" value="1"/>
</dbReference>
<dbReference type="InterPro" id="IPR056604">
    <property type="entry name" value="GBF1-like_TPR"/>
</dbReference>
<dbReference type="GO" id="GO:0032012">
    <property type="term" value="P:regulation of ARF protein signal transduction"/>
    <property type="evidence" value="ECO:0007669"/>
    <property type="project" value="InterPro"/>
</dbReference>
<reference evidence="3 4" key="1">
    <citation type="submission" date="2022-09" db="EMBL/GenBank/DDBJ databases">
        <authorList>
            <person name="Palmer J.M."/>
        </authorList>
    </citation>
    <scope>NUCLEOTIDE SEQUENCE [LARGE SCALE GENOMIC DNA]</scope>
    <source>
        <strain evidence="3 4">DSM 7382</strain>
    </source>
</reference>
<protein>
    <recommendedName>
        <fullName evidence="2">SEC7 domain-containing protein</fullName>
    </recommendedName>
</protein>
<evidence type="ECO:0000313" key="4">
    <source>
        <dbReference type="Proteomes" id="UP001385951"/>
    </source>
</evidence>
<proteinExistence type="predicted"/>
<evidence type="ECO:0000313" key="3">
    <source>
        <dbReference type="EMBL" id="KAK7681123.1"/>
    </source>
</evidence>
<comment type="caution">
    <text evidence="3">The sequence shown here is derived from an EMBL/GenBank/DDBJ whole genome shotgun (WGS) entry which is preliminary data.</text>
</comment>
<dbReference type="SMART" id="SM00222">
    <property type="entry name" value="Sec7"/>
    <property type="match status" value="1"/>
</dbReference>
<dbReference type="SUPFAM" id="SSF48371">
    <property type="entry name" value="ARM repeat"/>
    <property type="match status" value="1"/>
</dbReference>
<name>A0AAW0FUB6_9APHY</name>
<dbReference type="PROSITE" id="PS50190">
    <property type="entry name" value="SEC7"/>
    <property type="match status" value="1"/>
</dbReference>
<evidence type="ECO:0000256" key="1">
    <source>
        <dbReference type="SAM" id="MobiDB-lite"/>
    </source>
</evidence>